<gene>
    <name evidence="3" type="ORF">PsYK624_122350</name>
</gene>
<dbReference type="PROSITE" id="PS00674">
    <property type="entry name" value="AAA"/>
    <property type="match status" value="1"/>
</dbReference>
<comment type="caution">
    <text evidence="3">The sequence shown here is derived from an EMBL/GenBank/DDBJ whole genome shotgun (WGS) entry which is preliminary data.</text>
</comment>
<dbReference type="InterPro" id="IPR003959">
    <property type="entry name" value="ATPase_AAA_core"/>
</dbReference>
<evidence type="ECO:0000259" key="2">
    <source>
        <dbReference type="SMART" id="SM00382"/>
    </source>
</evidence>
<dbReference type="InterPro" id="IPR050168">
    <property type="entry name" value="AAA_ATPase_domain"/>
</dbReference>
<evidence type="ECO:0000313" key="3">
    <source>
        <dbReference type="EMBL" id="GJE96042.1"/>
    </source>
</evidence>
<dbReference type="EMBL" id="BPQB01000055">
    <property type="protein sequence ID" value="GJE96042.1"/>
    <property type="molecule type" value="Genomic_DNA"/>
</dbReference>
<evidence type="ECO:0000256" key="1">
    <source>
        <dbReference type="RuleBase" id="RU003651"/>
    </source>
</evidence>
<dbReference type="InterPro" id="IPR003960">
    <property type="entry name" value="ATPase_AAA_CS"/>
</dbReference>
<dbReference type="PANTHER" id="PTHR23077:SF132">
    <property type="entry name" value="ATP-DEPENDENT ZN PROTEASE"/>
    <property type="match status" value="1"/>
</dbReference>
<proteinExistence type="inferred from homology"/>
<evidence type="ECO:0000313" key="4">
    <source>
        <dbReference type="Proteomes" id="UP000703269"/>
    </source>
</evidence>
<comment type="similarity">
    <text evidence="1">Belongs to the AAA ATPase family.</text>
</comment>
<dbReference type="GO" id="GO:0016887">
    <property type="term" value="F:ATP hydrolysis activity"/>
    <property type="evidence" value="ECO:0007669"/>
    <property type="project" value="InterPro"/>
</dbReference>
<dbReference type="GO" id="GO:1990275">
    <property type="term" value="F:preribosome binding"/>
    <property type="evidence" value="ECO:0007669"/>
    <property type="project" value="TreeGrafter"/>
</dbReference>
<organism evidence="3 4">
    <name type="scientific">Phanerochaete sordida</name>
    <dbReference type="NCBI Taxonomy" id="48140"/>
    <lineage>
        <taxon>Eukaryota</taxon>
        <taxon>Fungi</taxon>
        <taxon>Dikarya</taxon>
        <taxon>Basidiomycota</taxon>
        <taxon>Agaricomycotina</taxon>
        <taxon>Agaricomycetes</taxon>
        <taxon>Polyporales</taxon>
        <taxon>Phanerochaetaceae</taxon>
        <taxon>Phanerochaete</taxon>
    </lineage>
</organism>
<dbReference type="SMART" id="SM00382">
    <property type="entry name" value="AAA"/>
    <property type="match status" value="1"/>
</dbReference>
<name>A0A9P3LJB2_9APHY</name>
<protein>
    <submittedName>
        <fullName evidence="3">ATP-binding protein</fullName>
    </submittedName>
</protein>
<dbReference type="GO" id="GO:0005634">
    <property type="term" value="C:nucleus"/>
    <property type="evidence" value="ECO:0007669"/>
    <property type="project" value="TreeGrafter"/>
</dbReference>
<dbReference type="GO" id="GO:0042254">
    <property type="term" value="P:ribosome biogenesis"/>
    <property type="evidence" value="ECO:0007669"/>
    <property type="project" value="TreeGrafter"/>
</dbReference>
<dbReference type="OrthoDB" id="2115716at2759"/>
<dbReference type="CDD" id="cd19481">
    <property type="entry name" value="RecA-like_protease"/>
    <property type="match status" value="1"/>
</dbReference>
<dbReference type="InterPro" id="IPR027417">
    <property type="entry name" value="P-loop_NTPase"/>
</dbReference>
<reference evidence="3 4" key="1">
    <citation type="submission" date="2021-08" db="EMBL/GenBank/DDBJ databases">
        <title>Draft Genome Sequence of Phanerochaete sordida strain YK-624.</title>
        <authorList>
            <person name="Mori T."/>
            <person name="Dohra H."/>
            <person name="Suzuki T."/>
            <person name="Kawagishi H."/>
            <person name="Hirai H."/>
        </authorList>
    </citation>
    <scope>NUCLEOTIDE SEQUENCE [LARGE SCALE GENOMIC DNA]</scope>
    <source>
        <strain evidence="3 4">YK-624</strain>
    </source>
</reference>
<sequence>MPSAFSSILDAQFDVRLPAPQLGLVRALKAQHPGAQHVSVLTYAGDDFPLHAYLAAHGVPVSFAAEDTHAVLEYDAGTRALADAPVAAAAAFTWRGTRFDAFLAGWRDGYDRTLQHLVFGGPDDAAGRALVKAVYDWEHDAKDEIWVFEDGDWVKSKELHAAVCRACWEDVVLPDAFQEGLRRDTQTFFESREAYEALGVAWKRGILLLGPPGNGKTESIKALLKETKGVSPLYVKSFTTCRGPEQGIRSIFSHARSHSPCILILEDLDSMLAPGTRSFFLNELDGLANNRGILTIATTNHPERIDDAILNRPSRFDVKYTFALPAPDMRRAFARKWLAKVNAVSAHTGVAFADVGAAAAAVAARTEGWSYAFLKELFVSFLLRMAHDRARQETLHPPSGEEVHELLMAQVDQLALQIVRAKDFEEKEKEKEDGEGSSPE</sequence>
<dbReference type="PANTHER" id="PTHR23077">
    <property type="entry name" value="AAA-FAMILY ATPASE"/>
    <property type="match status" value="1"/>
</dbReference>
<dbReference type="InterPro" id="IPR003593">
    <property type="entry name" value="AAA+_ATPase"/>
</dbReference>
<keyword evidence="4" id="KW-1185">Reference proteome</keyword>
<dbReference type="Gene3D" id="3.40.50.300">
    <property type="entry name" value="P-loop containing nucleotide triphosphate hydrolases"/>
    <property type="match status" value="1"/>
</dbReference>
<accession>A0A9P3LJB2</accession>
<feature type="domain" description="AAA+ ATPase" evidence="2">
    <location>
        <begin position="202"/>
        <end position="324"/>
    </location>
</feature>
<dbReference type="GO" id="GO:0005524">
    <property type="term" value="F:ATP binding"/>
    <property type="evidence" value="ECO:0007669"/>
    <property type="project" value="UniProtKB-KW"/>
</dbReference>
<dbReference type="Proteomes" id="UP000703269">
    <property type="component" value="Unassembled WGS sequence"/>
</dbReference>
<dbReference type="Pfam" id="PF00004">
    <property type="entry name" value="AAA"/>
    <property type="match status" value="1"/>
</dbReference>
<keyword evidence="1" id="KW-0547">Nucleotide-binding</keyword>
<keyword evidence="1 3" id="KW-0067">ATP-binding</keyword>
<dbReference type="GO" id="GO:0003723">
    <property type="term" value="F:RNA binding"/>
    <property type="evidence" value="ECO:0007669"/>
    <property type="project" value="TreeGrafter"/>
</dbReference>
<dbReference type="AlphaFoldDB" id="A0A9P3LJB2"/>
<dbReference type="SUPFAM" id="SSF52540">
    <property type="entry name" value="P-loop containing nucleoside triphosphate hydrolases"/>
    <property type="match status" value="1"/>
</dbReference>